<proteinExistence type="predicted"/>
<evidence type="ECO:0000313" key="1">
    <source>
        <dbReference type="EMBL" id="VVA41030.1"/>
    </source>
</evidence>
<accession>A0A5E4GMR2</accession>
<feature type="non-terminal residue" evidence="1">
    <location>
        <position position="1"/>
    </location>
</feature>
<dbReference type="InParanoid" id="A0A5E4GMR2"/>
<sequence length="58" mass="6760">YPTLPSEKRVRIMALNYLMWNGDLVRKTKDELLLRCLGKKEYMKVVGETYEGICGAHQ</sequence>
<dbReference type="AlphaFoldDB" id="A0A5E4GMR2"/>
<organism evidence="1 2">
    <name type="scientific">Prunus dulcis</name>
    <name type="common">Almond</name>
    <name type="synonym">Amygdalus dulcis</name>
    <dbReference type="NCBI Taxonomy" id="3755"/>
    <lineage>
        <taxon>Eukaryota</taxon>
        <taxon>Viridiplantae</taxon>
        <taxon>Streptophyta</taxon>
        <taxon>Embryophyta</taxon>
        <taxon>Tracheophyta</taxon>
        <taxon>Spermatophyta</taxon>
        <taxon>Magnoliopsida</taxon>
        <taxon>eudicotyledons</taxon>
        <taxon>Gunneridae</taxon>
        <taxon>Pentapetalae</taxon>
        <taxon>rosids</taxon>
        <taxon>fabids</taxon>
        <taxon>Rosales</taxon>
        <taxon>Rosaceae</taxon>
        <taxon>Amygdaloideae</taxon>
        <taxon>Amygdaleae</taxon>
        <taxon>Prunus</taxon>
    </lineage>
</organism>
<feature type="non-terminal residue" evidence="1">
    <location>
        <position position="58"/>
    </location>
</feature>
<protein>
    <submittedName>
        <fullName evidence="1">PREDICTED: Transposon</fullName>
    </submittedName>
</protein>
<name>A0A5E4GMR2_PRUDU</name>
<dbReference type="Gramene" id="VVA41030">
    <property type="protein sequence ID" value="VVA41030"/>
    <property type="gene ID" value="Prudul26B030307"/>
</dbReference>
<evidence type="ECO:0000313" key="2">
    <source>
        <dbReference type="Proteomes" id="UP000327085"/>
    </source>
</evidence>
<dbReference type="EMBL" id="CABIKO010001148">
    <property type="protein sequence ID" value="VVA41030.1"/>
    <property type="molecule type" value="Genomic_DNA"/>
</dbReference>
<reference evidence="2" key="1">
    <citation type="journal article" date="2020" name="Plant J.">
        <title>Transposons played a major role in the diversification between the closely related almond and peach genomes: results from the almond genome sequence.</title>
        <authorList>
            <person name="Alioto T."/>
            <person name="Alexiou K.G."/>
            <person name="Bardil A."/>
            <person name="Barteri F."/>
            <person name="Castanera R."/>
            <person name="Cruz F."/>
            <person name="Dhingra A."/>
            <person name="Duval H."/>
            <person name="Fernandez I Marti A."/>
            <person name="Frias L."/>
            <person name="Galan B."/>
            <person name="Garcia J.L."/>
            <person name="Howad W."/>
            <person name="Gomez-Garrido J."/>
            <person name="Gut M."/>
            <person name="Julca I."/>
            <person name="Morata J."/>
            <person name="Puigdomenech P."/>
            <person name="Ribeca P."/>
            <person name="Rubio Cabetas M.J."/>
            <person name="Vlasova A."/>
            <person name="Wirthensohn M."/>
            <person name="Garcia-Mas J."/>
            <person name="Gabaldon T."/>
            <person name="Casacuberta J.M."/>
            <person name="Arus P."/>
        </authorList>
    </citation>
    <scope>NUCLEOTIDE SEQUENCE [LARGE SCALE GENOMIC DNA]</scope>
    <source>
        <strain evidence="2">cv. Texas</strain>
    </source>
</reference>
<dbReference type="Proteomes" id="UP000327085">
    <property type="component" value="Chromosome 4"/>
</dbReference>
<gene>
    <name evidence="1" type="ORF">ALMOND_2B030307</name>
</gene>